<organism evidence="1 2">
    <name type="scientific">Melipona quadrifasciata</name>
    <dbReference type="NCBI Taxonomy" id="166423"/>
    <lineage>
        <taxon>Eukaryota</taxon>
        <taxon>Metazoa</taxon>
        <taxon>Ecdysozoa</taxon>
        <taxon>Arthropoda</taxon>
        <taxon>Hexapoda</taxon>
        <taxon>Insecta</taxon>
        <taxon>Pterygota</taxon>
        <taxon>Neoptera</taxon>
        <taxon>Endopterygota</taxon>
        <taxon>Hymenoptera</taxon>
        <taxon>Apocrita</taxon>
        <taxon>Aculeata</taxon>
        <taxon>Apoidea</taxon>
        <taxon>Anthophila</taxon>
        <taxon>Apidae</taxon>
        <taxon>Melipona</taxon>
    </lineage>
</organism>
<evidence type="ECO:0000313" key="1">
    <source>
        <dbReference type="EMBL" id="KOX71143.1"/>
    </source>
</evidence>
<keyword evidence="2" id="KW-1185">Reference proteome</keyword>
<dbReference type="OrthoDB" id="8190343at2759"/>
<sequence>MFGRSIAFQLRNINFEIAIKLEKLIQDLITQERLNRMKLKYSDCTSSKCSECAILREKLVCSCGLPVIMIKPDSSCDFHCKQ</sequence>
<proteinExistence type="predicted"/>
<dbReference type="AlphaFoldDB" id="A0A0M8ZWN9"/>
<protein>
    <submittedName>
        <fullName evidence="1">Uncharacterized protein</fullName>
    </submittedName>
</protein>
<name>A0A0M8ZWN9_9HYME</name>
<reference evidence="1 2" key="1">
    <citation type="submission" date="2015-07" db="EMBL/GenBank/DDBJ databases">
        <title>The genome of Melipona quadrifasciata.</title>
        <authorList>
            <person name="Pan H."/>
            <person name="Kapheim K."/>
        </authorList>
    </citation>
    <scope>NUCLEOTIDE SEQUENCE [LARGE SCALE GENOMIC DNA]</scope>
    <source>
        <strain evidence="1">0111107301</strain>
        <tissue evidence="1">Whole body</tissue>
    </source>
</reference>
<dbReference type="Proteomes" id="UP000053105">
    <property type="component" value="Unassembled WGS sequence"/>
</dbReference>
<evidence type="ECO:0000313" key="2">
    <source>
        <dbReference type="Proteomes" id="UP000053105"/>
    </source>
</evidence>
<accession>A0A0M8ZWN9</accession>
<dbReference type="EMBL" id="KQ435847">
    <property type="protein sequence ID" value="KOX71143.1"/>
    <property type="molecule type" value="Genomic_DNA"/>
</dbReference>
<gene>
    <name evidence="1" type="ORF">WN51_04678</name>
</gene>